<keyword evidence="1" id="KW-0472">Membrane</keyword>
<dbReference type="EMBL" id="JBHTJP010000032">
    <property type="protein sequence ID" value="MFD0976759.1"/>
    <property type="molecule type" value="Genomic_DNA"/>
</dbReference>
<dbReference type="Proteomes" id="UP001597100">
    <property type="component" value="Unassembled WGS sequence"/>
</dbReference>
<organism evidence="2 3">
    <name type="scientific">Salinimicrobium gaetbulicola</name>
    <dbReference type="NCBI Taxonomy" id="999702"/>
    <lineage>
        <taxon>Bacteria</taxon>
        <taxon>Pseudomonadati</taxon>
        <taxon>Bacteroidota</taxon>
        <taxon>Flavobacteriia</taxon>
        <taxon>Flavobacteriales</taxon>
        <taxon>Flavobacteriaceae</taxon>
        <taxon>Salinimicrobium</taxon>
    </lineage>
</organism>
<feature type="transmembrane region" description="Helical" evidence="1">
    <location>
        <begin position="20"/>
        <end position="38"/>
    </location>
</feature>
<proteinExistence type="predicted"/>
<feature type="transmembrane region" description="Helical" evidence="1">
    <location>
        <begin position="77"/>
        <end position="94"/>
    </location>
</feature>
<comment type="caution">
    <text evidence="2">The sequence shown here is derived from an EMBL/GenBank/DDBJ whole genome shotgun (WGS) entry which is preliminary data.</text>
</comment>
<gene>
    <name evidence="2" type="ORF">ACFQ1G_08155</name>
</gene>
<evidence type="ECO:0000313" key="2">
    <source>
        <dbReference type="EMBL" id="MFD0976759.1"/>
    </source>
</evidence>
<dbReference type="RefSeq" id="WP_380738377.1">
    <property type="nucleotide sequence ID" value="NZ_JBHTJP010000032.1"/>
</dbReference>
<keyword evidence="1" id="KW-1133">Transmembrane helix</keyword>
<sequence>MKSDRKREFLRIINNRGLNIAAILIATTIALIKAWRFSLNLPGSANMGGLALLLLIPILGLIVLISYLILRKPLNEFSWIITVIGIIYLIYKSTDI</sequence>
<name>A0ABW3IFE8_9FLAO</name>
<reference evidence="3" key="1">
    <citation type="journal article" date="2019" name="Int. J. Syst. Evol. Microbiol.">
        <title>The Global Catalogue of Microorganisms (GCM) 10K type strain sequencing project: providing services to taxonomists for standard genome sequencing and annotation.</title>
        <authorList>
            <consortium name="The Broad Institute Genomics Platform"/>
            <consortium name="The Broad Institute Genome Sequencing Center for Infectious Disease"/>
            <person name="Wu L."/>
            <person name="Ma J."/>
        </authorList>
    </citation>
    <scope>NUCLEOTIDE SEQUENCE [LARGE SCALE GENOMIC DNA]</scope>
    <source>
        <strain evidence="3">CCUG 60898</strain>
    </source>
</reference>
<feature type="transmembrane region" description="Helical" evidence="1">
    <location>
        <begin position="50"/>
        <end position="70"/>
    </location>
</feature>
<accession>A0ABW3IFE8</accession>
<evidence type="ECO:0000313" key="3">
    <source>
        <dbReference type="Proteomes" id="UP001597100"/>
    </source>
</evidence>
<keyword evidence="1" id="KW-0812">Transmembrane</keyword>
<protein>
    <submittedName>
        <fullName evidence="2">Uncharacterized protein</fullName>
    </submittedName>
</protein>
<evidence type="ECO:0000256" key="1">
    <source>
        <dbReference type="SAM" id="Phobius"/>
    </source>
</evidence>
<keyword evidence="3" id="KW-1185">Reference proteome</keyword>